<dbReference type="FunCoup" id="A0A7C8IXL9">
    <property type="interactions" value="214"/>
</dbReference>
<evidence type="ECO:0000256" key="1">
    <source>
        <dbReference type="ARBA" id="ARBA00022884"/>
    </source>
</evidence>
<dbReference type="AlphaFoldDB" id="A0A7C8IXL9"/>
<protein>
    <recommendedName>
        <fullName evidence="3">RNase III domain-containing protein</fullName>
    </recommendedName>
</protein>
<dbReference type="Pfam" id="PF00636">
    <property type="entry name" value="Ribonuclease_3"/>
    <property type="match status" value="1"/>
</dbReference>
<dbReference type="InterPro" id="IPR036389">
    <property type="entry name" value="RNase_III_sf"/>
</dbReference>
<dbReference type="CDD" id="cd00593">
    <property type="entry name" value="RIBOc"/>
    <property type="match status" value="1"/>
</dbReference>
<dbReference type="GO" id="GO:0034475">
    <property type="term" value="P:U4 snRNA 3'-end processing"/>
    <property type="evidence" value="ECO:0007669"/>
    <property type="project" value="TreeGrafter"/>
</dbReference>
<accession>A0A7C8IXL9</accession>
<gene>
    <name evidence="4" type="ORF">GQX73_g7412</name>
</gene>
<dbReference type="SUPFAM" id="SSF54768">
    <property type="entry name" value="dsRNA-binding domain-like"/>
    <property type="match status" value="1"/>
</dbReference>
<dbReference type="GO" id="GO:0004525">
    <property type="term" value="F:ribonuclease III activity"/>
    <property type="evidence" value="ECO:0007669"/>
    <property type="project" value="InterPro"/>
</dbReference>
<feature type="domain" description="RNase III" evidence="3">
    <location>
        <begin position="141"/>
        <end position="263"/>
    </location>
</feature>
<dbReference type="SMART" id="SM00535">
    <property type="entry name" value="RIBOc"/>
    <property type="match status" value="1"/>
</dbReference>
<dbReference type="EMBL" id="WUBL01000096">
    <property type="protein sequence ID" value="KAF2966139.1"/>
    <property type="molecule type" value="Genomic_DNA"/>
</dbReference>
<proteinExistence type="predicted"/>
<name>A0A7C8IXL9_9PEZI</name>
<evidence type="ECO:0000256" key="2">
    <source>
        <dbReference type="SAM" id="MobiDB-lite"/>
    </source>
</evidence>
<dbReference type="PROSITE" id="PS50142">
    <property type="entry name" value="RNASE_3_2"/>
    <property type="match status" value="1"/>
</dbReference>
<comment type="caution">
    <text evidence="4">The sequence shown here is derived from an EMBL/GenBank/DDBJ whole genome shotgun (WGS) entry which is preliminary data.</text>
</comment>
<dbReference type="GO" id="GO:0006364">
    <property type="term" value="P:rRNA processing"/>
    <property type="evidence" value="ECO:0007669"/>
    <property type="project" value="TreeGrafter"/>
</dbReference>
<keyword evidence="5" id="KW-1185">Reference proteome</keyword>
<dbReference type="InParanoid" id="A0A7C8IXL9"/>
<dbReference type="InterPro" id="IPR000999">
    <property type="entry name" value="RNase_III_dom"/>
</dbReference>
<dbReference type="Gene3D" id="1.10.1520.10">
    <property type="entry name" value="Ribonuclease III domain"/>
    <property type="match status" value="1"/>
</dbReference>
<dbReference type="GO" id="GO:0006369">
    <property type="term" value="P:termination of RNA polymerase II transcription"/>
    <property type="evidence" value="ECO:0007669"/>
    <property type="project" value="TreeGrafter"/>
</dbReference>
<dbReference type="PANTHER" id="PTHR11207:SF0">
    <property type="entry name" value="RIBONUCLEASE 3"/>
    <property type="match status" value="1"/>
</dbReference>
<evidence type="ECO:0000313" key="4">
    <source>
        <dbReference type="EMBL" id="KAF2966139.1"/>
    </source>
</evidence>
<sequence>MSKRSFDEFSTISESSRYRSVLDHAEALLKAAQSLKQDLERLGNYSDSPSYEKIILTLKQHNAQISPAAQALSYDETASVSTVPGSTHKIQKVDEHQGPSNGNSQSGLPIPHPALLTKWTPQDVPNADMLPPLPSVADPILEKAARTHSGVAKGIGEMDYERLEWIGDAYLYLVSSSLIYQTFPNLSAGRCSQLRERLIKNEALSGFTLRYNLDKRARLPTEFQPGGRVSQTGAGTSVSAKERKKILGDLMESYLAAAILGDADGLSRVVAWLKPAWGTLLKREIIDEYKKPVTQGYSNPDGAGGHSGSDLPPKVVLSRAIGTKGVTISYKDEGIPKKDKNSGLPWFTVGAYYDGLGEINLNLGYGSGLSKKDAGNKAALKALENKKLIKRLQRLKESVDTTLANAENP</sequence>
<feature type="compositionally biased region" description="Polar residues" evidence="2">
    <location>
        <begin position="98"/>
        <end position="107"/>
    </location>
</feature>
<dbReference type="GO" id="GO:0005654">
    <property type="term" value="C:nucleoplasm"/>
    <property type="evidence" value="ECO:0007669"/>
    <property type="project" value="TreeGrafter"/>
</dbReference>
<evidence type="ECO:0000313" key="5">
    <source>
        <dbReference type="Proteomes" id="UP000481858"/>
    </source>
</evidence>
<dbReference type="Proteomes" id="UP000481858">
    <property type="component" value="Unassembled WGS sequence"/>
</dbReference>
<dbReference type="GO" id="GO:0003723">
    <property type="term" value="F:RNA binding"/>
    <property type="evidence" value="ECO:0007669"/>
    <property type="project" value="UniProtKB-KW"/>
</dbReference>
<feature type="region of interest" description="Disordered" evidence="2">
    <location>
        <begin position="92"/>
        <end position="111"/>
    </location>
</feature>
<keyword evidence="1" id="KW-0694">RNA-binding</keyword>
<dbReference type="OrthoDB" id="2392202at2759"/>
<dbReference type="Gene3D" id="3.30.160.20">
    <property type="match status" value="1"/>
</dbReference>
<evidence type="ECO:0000259" key="3">
    <source>
        <dbReference type="PROSITE" id="PS50142"/>
    </source>
</evidence>
<reference evidence="4 5" key="1">
    <citation type="submission" date="2019-12" db="EMBL/GenBank/DDBJ databases">
        <title>Draft genome sequence of the ascomycete Xylaria multiplex DSM 110363.</title>
        <authorList>
            <person name="Buettner E."/>
            <person name="Kellner H."/>
        </authorList>
    </citation>
    <scope>NUCLEOTIDE SEQUENCE [LARGE SCALE GENOMIC DNA]</scope>
    <source>
        <strain evidence="4 5">DSM 110363</strain>
    </source>
</reference>
<dbReference type="PANTHER" id="PTHR11207">
    <property type="entry name" value="RIBONUCLEASE III"/>
    <property type="match status" value="1"/>
</dbReference>
<dbReference type="SUPFAM" id="SSF69065">
    <property type="entry name" value="RNase III domain-like"/>
    <property type="match status" value="1"/>
</dbReference>
<organism evidence="4 5">
    <name type="scientific">Xylaria multiplex</name>
    <dbReference type="NCBI Taxonomy" id="323545"/>
    <lineage>
        <taxon>Eukaryota</taxon>
        <taxon>Fungi</taxon>
        <taxon>Dikarya</taxon>
        <taxon>Ascomycota</taxon>
        <taxon>Pezizomycotina</taxon>
        <taxon>Sordariomycetes</taxon>
        <taxon>Xylariomycetidae</taxon>
        <taxon>Xylariales</taxon>
        <taxon>Xylariaceae</taxon>
        <taxon>Xylaria</taxon>
    </lineage>
</organism>